<dbReference type="InterPro" id="IPR050266">
    <property type="entry name" value="AB_hydrolase_sf"/>
</dbReference>
<keyword evidence="2" id="KW-0378">Hydrolase</keyword>
<gene>
    <name evidence="2" type="ORF">Phou_080240</name>
</gene>
<keyword evidence="3" id="KW-1185">Reference proteome</keyword>
<dbReference type="PRINTS" id="PR00111">
    <property type="entry name" value="ABHYDROLASE"/>
</dbReference>
<dbReference type="PANTHER" id="PTHR43798">
    <property type="entry name" value="MONOACYLGLYCEROL LIPASE"/>
    <property type="match status" value="1"/>
</dbReference>
<dbReference type="InterPro" id="IPR000639">
    <property type="entry name" value="Epox_hydrolase-like"/>
</dbReference>
<sequence length="292" mass="32145">MVAGVYRTAAVDGFRLAYDRTGTGPAVVLLHGWPSDRTEYREVVPLLPEADVVVPDLRGFGASDKHAADPTQHYSADAQARSIIGLIEELGLDRPVLCGHDIGSRIALAVVRRRPDLVRAMVLTPPLPGIGERILAPSAHQEFWYLGLHQLPLADELIDGRPEAVRCYLRHFWTHWSGPAFALAEEHLEHLVALYAEPGAFTASIGWYRVGSGGLAKVAAEPVSRPEQRIGVPTTVLWPEHDPLFPVDWSDRLGQFFADLQIQHVDGGHFLPLECPREFAVAVGRRLSSRSS</sequence>
<dbReference type="PRINTS" id="PR00412">
    <property type="entry name" value="EPOXHYDRLASE"/>
</dbReference>
<dbReference type="AlphaFoldDB" id="A0A6V8KJ25"/>
<dbReference type="Pfam" id="PF00561">
    <property type="entry name" value="Abhydrolase_1"/>
    <property type="match status" value="1"/>
</dbReference>
<dbReference type="Gene3D" id="3.40.50.1820">
    <property type="entry name" value="alpha/beta hydrolase"/>
    <property type="match status" value="1"/>
</dbReference>
<dbReference type="Proteomes" id="UP000482800">
    <property type="component" value="Unassembled WGS sequence"/>
</dbReference>
<comment type="caution">
    <text evidence="2">The sequence shown here is derived from an EMBL/GenBank/DDBJ whole genome shotgun (WGS) entry which is preliminary data.</text>
</comment>
<evidence type="ECO:0000259" key="1">
    <source>
        <dbReference type="Pfam" id="PF00561"/>
    </source>
</evidence>
<dbReference type="EMBL" id="BLPF01000003">
    <property type="protein sequence ID" value="GFJ83844.1"/>
    <property type="molecule type" value="Genomic_DNA"/>
</dbReference>
<proteinExistence type="predicted"/>
<dbReference type="InterPro" id="IPR000073">
    <property type="entry name" value="AB_hydrolase_1"/>
</dbReference>
<evidence type="ECO:0000313" key="3">
    <source>
        <dbReference type="Proteomes" id="UP000482800"/>
    </source>
</evidence>
<organism evidence="2 3">
    <name type="scientific">Phytohabitans houttuyneae</name>
    <dbReference type="NCBI Taxonomy" id="1076126"/>
    <lineage>
        <taxon>Bacteria</taxon>
        <taxon>Bacillati</taxon>
        <taxon>Actinomycetota</taxon>
        <taxon>Actinomycetes</taxon>
        <taxon>Micromonosporales</taxon>
        <taxon>Micromonosporaceae</taxon>
    </lineage>
</organism>
<protein>
    <submittedName>
        <fullName evidence="2">Hydrolase</fullName>
    </submittedName>
</protein>
<reference evidence="2 3" key="1">
    <citation type="submission" date="2020-03" db="EMBL/GenBank/DDBJ databases">
        <title>Whole genome shotgun sequence of Phytohabitans houttuyneae NBRC 108639.</title>
        <authorList>
            <person name="Komaki H."/>
            <person name="Tamura T."/>
        </authorList>
    </citation>
    <scope>NUCLEOTIDE SEQUENCE [LARGE SCALE GENOMIC DNA]</scope>
    <source>
        <strain evidence="2 3">NBRC 108639</strain>
    </source>
</reference>
<dbReference type="GO" id="GO:0016020">
    <property type="term" value="C:membrane"/>
    <property type="evidence" value="ECO:0007669"/>
    <property type="project" value="TreeGrafter"/>
</dbReference>
<dbReference type="PANTHER" id="PTHR43798:SF33">
    <property type="entry name" value="HYDROLASE, PUTATIVE (AFU_ORTHOLOGUE AFUA_2G14860)-RELATED"/>
    <property type="match status" value="1"/>
</dbReference>
<name>A0A6V8KJ25_9ACTN</name>
<dbReference type="SUPFAM" id="SSF53474">
    <property type="entry name" value="alpha/beta-Hydrolases"/>
    <property type="match status" value="1"/>
</dbReference>
<dbReference type="GO" id="GO:0016787">
    <property type="term" value="F:hydrolase activity"/>
    <property type="evidence" value="ECO:0007669"/>
    <property type="project" value="UniProtKB-KW"/>
</dbReference>
<feature type="domain" description="AB hydrolase-1" evidence="1">
    <location>
        <begin position="25"/>
        <end position="274"/>
    </location>
</feature>
<evidence type="ECO:0000313" key="2">
    <source>
        <dbReference type="EMBL" id="GFJ83844.1"/>
    </source>
</evidence>
<reference evidence="2 3" key="2">
    <citation type="submission" date="2020-03" db="EMBL/GenBank/DDBJ databases">
        <authorList>
            <person name="Ichikawa N."/>
            <person name="Kimura A."/>
            <person name="Kitahashi Y."/>
            <person name="Uohara A."/>
        </authorList>
    </citation>
    <scope>NUCLEOTIDE SEQUENCE [LARGE SCALE GENOMIC DNA]</scope>
    <source>
        <strain evidence="2 3">NBRC 108639</strain>
    </source>
</reference>
<accession>A0A6V8KJ25</accession>
<dbReference type="InterPro" id="IPR029058">
    <property type="entry name" value="AB_hydrolase_fold"/>
</dbReference>